<dbReference type="AlphaFoldDB" id="A0ABD2PSC4"/>
<sequence>MPTDSLVGASRTFNLTSSTFLVGHSILKQQQQPSHDRSHADRAYANGFNAVHSFTTAVATMCVCYRYFCIPWACPCCCCPICDCNPNLDLRPTDNFGIDLF</sequence>
<comment type="caution">
    <text evidence="1">The sequence shown here is derived from an EMBL/GenBank/DDBJ whole genome shotgun (WGS) entry which is preliminary data.</text>
</comment>
<accession>A0ABD2PSC4</accession>
<gene>
    <name evidence="1" type="ORF">Ciccas_011071</name>
</gene>
<proteinExistence type="predicted"/>
<name>A0ABD2PSC4_9PLAT</name>
<keyword evidence="2" id="KW-1185">Reference proteome</keyword>
<organism evidence="1 2">
    <name type="scientific">Cichlidogyrus casuarinus</name>
    <dbReference type="NCBI Taxonomy" id="1844966"/>
    <lineage>
        <taxon>Eukaryota</taxon>
        <taxon>Metazoa</taxon>
        <taxon>Spiralia</taxon>
        <taxon>Lophotrochozoa</taxon>
        <taxon>Platyhelminthes</taxon>
        <taxon>Monogenea</taxon>
        <taxon>Monopisthocotylea</taxon>
        <taxon>Dactylogyridea</taxon>
        <taxon>Ancyrocephalidae</taxon>
        <taxon>Cichlidogyrus</taxon>
    </lineage>
</organism>
<dbReference type="EMBL" id="JBJKFK010003014">
    <property type="protein sequence ID" value="KAL3310370.1"/>
    <property type="molecule type" value="Genomic_DNA"/>
</dbReference>
<dbReference type="Proteomes" id="UP001626550">
    <property type="component" value="Unassembled WGS sequence"/>
</dbReference>
<evidence type="ECO:0000313" key="2">
    <source>
        <dbReference type="Proteomes" id="UP001626550"/>
    </source>
</evidence>
<protein>
    <submittedName>
        <fullName evidence="1">Uncharacterized protein</fullName>
    </submittedName>
</protein>
<reference evidence="1 2" key="1">
    <citation type="submission" date="2024-11" db="EMBL/GenBank/DDBJ databases">
        <title>Adaptive evolution of stress response genes in parasites aligns with host niche diversity.</title>
        <authorList>
            <person name="Hahn C."/>
            <person name="Resl P."/>
        </authorList>
    </citation>
    <scope>NUCLEOTIDE SEQUENCE [LARGE SCALE GENOMIC DNA]</scope>
    <source>
        <strain evidence="1">EGGRZ-B1_66</strain>
        <tissue evidence="1">Body</tissue>
    </source>
</reference>
<evidence type="ECO:0000313" key="1">
    <source>
        <dbReference type="EMBL" id="KAL3310370.1"/>
    </source>
</evidence>